<evidence type="ECO:0000313" key="1">
    <source>
        <dbReference type="EMBL" id="KAE9391971.1"/>
    </source>
</evidence>
<sequence>FALHMDFFNPNGIRVRGNHHSVGVISLANLALTTDNRYIPEFLFLGAIIPGHKEPTVEQCDHFIRPIIEQFRRAWSPGIRISRTA</sequence>
<dbReference type="Proteomes" id="UP000799118">
    <property type="component" value="Unassembled WGS sequence"/>
</dbReference>
<dbReference type="OrthoDB" id="3039677at2759"/>
<reference evidence="1" key="1">
    <citation type="journal article" date="2019" name="Environ. Microbiol.">
        <title>Fungal ecological strategies reflected in gene transcription - a case study of two litter decomposers.</title>
        <authorList>
            <person name="Barbi F."/>
            <person name="Kohler A."/>
            <person name="Barry K."/>
            <person name="Baskaran P."/>
            <person name="Daum C."/>
            <person name="Fauchery L."/>
            <person name="Ihrmark K."/>
            <person name="Kuo A."/>
            <person name="LaButti K."/>
            <person name="Lipzen A."/>
            <person name="Morin E."/>
            <person name="Grigoriev I.V."/>
            <person name="Henrissat B."/>
            <person name="Lindahl B."/>
            <person name="Martin F."/>
        </authorList>
    </citation>
    <scope>NUCLEOTIDE SEQUENCE</scope>
    <source>
        <strain evidence="1">JB14</strain>
    </source>
</reference>
<evidence type="ECO:0000313" key="2">
    <source>
        <dbReference type="Proteomes" id="UP000799118"/>
    </source>
</evidence>
<feature type="non-terminal residue" evidence="1">
    <location>
        <position position="1"/>
    </location>
</feature>
<name>A0A6A4H1Q1_9AGAR</name>
<accession>A0A6A4H1Q1</accession>
<proteinExistence type="predicted"/>
<organism evidence="1 2">
    <name type="scientific">Gymnopus androsaceus JB14</name>
    <dbReference type="NCBI Taxonomy" id="1447944"/>
    <lineage>
        <taxon>Eukaryota</taxon>
        <taxon>Fungi</taxon>
        <taxon>Dikarya</taxon>
        <taxon>Basidiomycota</taxon>
        <taxon>Agaricomycotina</taxon>
        <taxon>Agaricomycetes</taxon>
        <taxon>Agaricomycetidae</taxon>
        <taxon>Agaricales</taxon>
        <taxon>Marasmiineae</taxon>
        <taxon>Omphalotaceae</taxon>
        <taxon>Gymnopus</taxon>
    </lineage>
</organism>
<dbReference type="AlphaFoldDB" id="A0A6A4H1Q1"/>
<feature type="non-terminal residue" evidence="1">
    <location>
        <position position="85"/>
    </location>
</feature>
<keyword evidence="2" id="KW-1185">Reference proteome</keyword>
<dbReference type="EMBL" id="ML769608">
    <property type="protein sequence ID" value="KAE9391971.1"/>
    <property type="molecule type" value="Genomic_DNA"/>
</dbReference>
<protein>
    <submittedName>
        <fullName evidence="1">Uncharacterized protein</fullName>
    </submittedName>
</protein>
<gene>
    <name evidence="1" type="ORF">BT96DRAFT_773297</name>
</gene>